<reference evidence="2" key="2">
    <citation type="journal article" date="2014" name="BMC Genomics">
        <title>A genomic perspective to assessing quality of mass-reared SIT flies used in Mediterranean fruit fly (Ceratitis capitata) eradication in California.</title>
        <authorList>
            <person name="Calla B."/>
            <person name="Hall B."/>
            <person name="Hou S."/>
            <person name="Geib S.M."/>
        </authorList>
    </citation>
    <scope>NUCLEOTIDE SEQUENCE</scope>
</reference>
<feature type="compositionally biased region" description="Polar residues" evidence="1">
    <location>
        <begin position="1"/>
        <end position="15"/>
    </location>
</feature>
<reference evidence="2" key="1">
    <citation type="submission" date="2013-07" db="EMBL/GenBank/DDBJ databases">
        <authorList>
            <person name="Geib S."/>
        </authorList>
    </citation>
    <scope>NUCLEOTIDE SEQUENCE</scope>
</reference>
<dbReference type="EMBL" id="GAMC01008031">
    <property type="protein sequence ID" value="JAB98524.1"/>
    <property type="molecule type" value="mRNA"/>
</dbReference>
<sequence length="294" mass="33898">MDKQQQHQLTGQLLWSKQKKSQNNNNSKSKDFVEDKVKRIIHMHKDHNNDIGERYEKNIPNTTIVAYDREVIGSGSGITTVLKPQMKAASKYKYIRNLVNNDTQYACKIASAKGERNEISGKSRDMYKNNSSLHELTDHDLIPEKRLVRRSIRVQHKFSNNKFEHSSLPPTSKNESPPPFTLNQYRKVNFKNIIKGSTVGQFAEANSTFETRMQSLPVPTTLPSLINQYRVVRNLNYESSRLNTVQSQWKIKPLPKENEHVTINETFTERKVCNSFVITKSNRATVATDIIDYS</sequence>
<accession>W8C7G1</accession>
<dbReference type="AlphaFoldDB" id="W8C7G1"/>
<dbReference type="EMBL" id="GAMC01008035">
    <property type="protein sequence ID" value="JAB98520.1"/>
    <property type="molecule type" value="mRNA"/>
</dbReference>
<evidence type="ECO:0000256" key="1">
    <source>
        <dbReference type="SAM" id="MobiDB-lite"/>
    </source>
</evidence>
<name>W8C7G1_CERCA</name>
<feature type="compositionally biased region" description="Polar residues" evidence="1">
    <location>
        <begin position="168"/>
        <end position="179"/>
    </location>
</feature>
<feature type="region of interest" description="Disordered" evidence="1">
    <location>
        <begin position="160"/>
        <end position="179"/>
    </location>
</feature>
<dbReference type="EMBL" id="GAMC01008029">
    <property type="protein sequence ID" value="JAB98526.1"/>
    <property type="molecule type" value="mRNA"/>
</dbReference>
<protein>
    <submittedName>
        <fullName evidence="2">Uncharacterized protein</fullName>
    </submittedName>
</protein>
<evidence type="ECO:0000313" key="2">
    <source>
        <dbReference type="EMBL" id="JAB98524.1"/>
    </source>
</evidence>
<feature type="region of interest" description="Disordered" evidence="1">
    <location>
        <begin position="1"/>
        <end position="33"/>
    </location>
</feature>
<organism evidence="2">
    <name type="scientific">Ceratitis capitata</name>
    <name type="common">Mediterranean fruit fly</name>
    <name type="synonym">Tephritis capitata</name>
    <dbReference type="NCBI Taxonomy" id="7213"/>
    <lineage>
        <taxon>Eukaryota</taxon>
        <taxon>Metazoa</taxon>
        <taxon>Ecdysozoa</taxon>
        <taxon>Arthropoda</taxon>
        <taxon>Hexapoda</taxon>
        <taxon>Insecta</taxon>
        <taxon>Pterygota</taxon>
        <taxon>Neoptera</taxon>
        <taxon>Endopterygota</taxon>
        <taxon>Diptera</taxon>
        <taxon>Brachycera</taxon>
        <taxon>Muscomorpha</taxon>
        <taxon>Tephritoidea</taxon>
        <taxon>Tephritidae</taxon>
        <taxon>Ceratitis</taxon>
        <taxon>Ceratitis</taxon>
    </lineage>
</organism>
<proteinExistence type="evidence at transcript level"/>
<dbReference type="EMBL" id="GAMC01008033">
    <property type="protein sequence ID" value="JAB98522.1"/>
    <property type="molecule type" value="mRNA"/>
</dbReference>